<sequence length="93" mass="10485">MSKWTEVRDDIVKTLKVDEVTEELKQKVTKAIVDEAFPVIEEAVNKFSGKIREQAPTETGWCRIRDGIVLPLVIEGLLFLAKTALTKSLTEKV</sequence>
<organism evidence="1 2">
    <name type="scientific">Anaerovibrio lipolyticus</name>
    <dbReference type="NCBI Taxonomy" id="82374"/>
    <lineage>
        <taxon>Bacteria</taxon>
        <taxon>Bacillati</taxon>
        <taxon>Bacillota</taxon>
        <taxon>Negativicutes</taxon>
        <taxon>Selenomonadales</taxon>
        <taxon>Selenomonadaceae</taxon>
        <taxon>Anaerovibrio</taxon>
    </lineage>
</organism>
<gene>
    <name evidence="1" type="ORF">NZ47_01295</name>
</gene>
<keyword evidence="2" id="KW-1185">Reference proteome</keyword>
<evidence type="ECO:0000313" key="2">
    <source>
        <dbReference type="Proteomes" id="UP000030993"/>
    </source>
</evidence>
<proteinExistence type="predicted"/>
<comment type="caution">
    <text evidence="1">The sequence shown here is derived from an EMBL/GenBank/DDBJ whole genome shotgun (WGS) entry which is preliminary data.</text>
</comment>
<dbReference type="EMBL" id="JSCE01000023">
    <property type="protein sequence ID" value="KHM53026.1"/>
    <property type="molecule type" value="Genomic_DNA"/>
</dbReference>
<accession>A0A0B2K2N0</accession>
<dbReference type="Proteomes" id="UP000030993">
    <property type="component" value="Unassembled WGS sequence"/>
</dbReference>
<dbReference type="RefSeq" id="WP_039205899.1">
    <property type="nucleotide sequence ID" value="NZ_JSCE01000023.1"/>
</dbReference>
<reference evidence="1 2" key="1">
    <citation type="journal article" date="2013" name="PLoS ONE">
        <title>Identification and characterization of three novel lipases belonging to families II and V from Anaerovibrio lipolyticus 5ST.</title>
        <authorList>
            <person name="Prive F."/>
            <person name="Kaderbhai N.N."/>
            <person name="Girdwood S."/>
            <person name="Worgan H.J."/>
            <person name="Pinloche E."/>
            <person name="Scollan N.D."/>
            <person name="Huws S.A."/>
            <person name="Newbold C.J."/>
        </authorList>
    </citation>
    <scope>NUCLEOTIDE SEQUENCE [LARGE SCALE GENOMIC DNA]</scope>
    <source>
        <strain evidence="1 2">5S</strain>
    </source>
</reference>
<evidence type="ECO:0000313" key="1">
    <source>
        <dbReference type="EMBL" id="KHM53026.1"/>
    </source>
</evidence>
<name>A0A0B2K2N0_9FIRM</name>
<protein>
    <submittedName>
        <fullName evidence="1">Uncharacterized protein</fullName>
    </submittedName>
</protein>
<dbReference type="AlphaFoldDB" id="A0A0B2K2N0"/>